<evidence type="ECO:0000313" key="2">
    <source>
        <dbReference type="EMBL" id="GIJ05593.1"/>
    </source>
</evidence>
<name>A0A8J4DLP0_9ACTN</name>
<dbReference type="GO" id="GO:0006506">
    <property type="term" value="P:GPI anchor biosynthetic process"/>
    <property type="evidence" value="ECO:0007669"/>
    <property type="project" value="TreeGrafter"/>
</dbReference>
<gene>
    <name evidence="2" type="ORF">Sya03_49450</name>
</gene>
<dbReference type="AlphaFoldDB" id="A0A8J4DLP0"/>
<dbReference type="Pfam" id="PF03372">
    <property type="entry name" value="Exo_endo_phos"/>
    <property type="match status" value="1"/>
</dbReference>
<organism evidence="2 3">
    <name type="scientific">Spirilliplanes yamanashiensis</name>
    <dbReference type="NCBI Taxonomy" id="42233"/>
    <lineage>
        <taxon>Bacteria</taxon>
        <taxon>Bacillati</taxon>
        <taxon>Actinomycetota</taxon>
        <taxon>Actinomycetes</taxon>
        <taxon>Micromonosporales</taxon>
        <taxon>Micromonosporaceae</taxon>
        <taxon>Spirilliplanes</taxon>
    </lineage>
</organism>
<dbReference type="Gene3D" id="3.60.10.10">
    <property type="entry name" value="Endonuclease/exonuclease/phosphatase"/>
    <property type="match status" value="1"/>
</dbReference>
<dbReference type="InterPro" id="IPR036691">
    <property type="entry name" value="Endo/exonu/phosph_ase_sf"/>
</dbReference>
<dbReference type="InterPro" id="IPR005135">
    <property type="entry name" value="Endo/exonuclease/phosphatase"/>
</dbReference>
<dbReference type="GO" id="GO:0016020">
    <property type="term" value="C:membrane"/>
    <property type="evidence" value="ECO:0007669"/>
    <property type="project" value="GOC"/>
</dbReference>
<dbReference type="Proteomes" id="UP000652013">
    <property type="component" value="Unassembled WGS sequence"/>
</dbReference>
<dbReference type="PANTHER" id="PTHR14859:SF1">
    <property type="entry name" value="PGAP2-INTERACTING PROTEIN"/>
    <property type="match status" value="1"/>
</dbReference>
<proteinExistence type="predicted"/>
<dbReference type="InterPro" id="IPR051916">
    <property type="entry name" value="GPI-anchor_lipid_remodeler"/>
</dbReference>
<dbReference type="PANTHER" id="PTHR14859">
    <property type="entry name" value="CALCOFLUOR WHITE HYPERSENSITIVE PROTEIN PRECURSOR"/>
    <property type="match status" value="1"/>
</dbReference>
<accession>A0A8J4DLP0</accession>
<feature type="domain" description="Endonuclease/exonuclease/phosphatase" evidence="1">
    <location>
        <begin position="6"/>
        <end position="249"/>
    </location>
</feature>
<evidence type="ECO:0000259" key="1">
    <source>
        <dbReference type="Pfam" id="PF03372"/>
    </source>
</evidence>
<dbReference type="EMBL" id="BOOY01000034">
    <property type="protein sequence ID" value="GIJ05593.1"/>
    <property type="molecule type" value="Genomic_DNA"/>
</dbReference>
<dbReference type="GO" id="GO:0003824">
    <property type="term" value="F:catalytic activity"/>
    <property type="evidence" value="ECO:0007669"/>
    <property type="project" value="InterPro"/>
</dbReference>
<dbReference type="RefSeq" id="WP_239107810.1">
    <property type="nucleotide sequence ID" value="NZ_BAAAGJ010000005.1"/>
</dbReference>
<dbReference type="SUPFAM" id="SSF56219">
    <property type="entry name" value="DNase I-like"/>
    <property type="match status" value="1"/>
</dbReference>
<reference evidence="2" key="1">
    <citation type="submission" date="2021-01" db="EMBL/GenBank/DDBJ databases">
        <title>Whole genome shotgun sequence of Spirilliplanes yamanashiensis NBRC 15828.</title>
        <authorList>
            <person name="Komaki H."/>
            <person name="Tamura T."/>
        </authorList>
    </citation>
    <scope>NUCLEOTIDE SEQUENCE</scope>
    <source>
        <strain evidence="2">NBRC 15828</strain>
    </source>
</reference>
<evidence type="ECO:0000313" key="3">
    <source>
        <dbReference type="Proteomes" id="UP000652013"/>
    </source>
</evidence>
<protein>
    <recommendedName>
        <fullName evidence="1">Endonuclease/exonuclease/phosphatase domain-containing protein</fullName>
    </recommendedName>
</protein>
<sequence>MTLRVMTWNIKTGGGTRLPAITSVLREAAPDLLALQELRDFHRGTALAELSGALGMDAVLARSAFGQPVAVLVRRPAAILRRRTVRWRLHHAAASATVRTSGGDLTLVSTHLNPFNPRRRAREATWLAATVARPRGLLVLAGDLNALAPGADHTDRLARLPALYRRRHLTAGGDPDTSTIAALTAAGFTDLWPAGADDAAGLTAPTTRGGGREFSGMRLDYLLATPAVAAARRGCAVLRGGDTEHASDHYPVVADLDLDLL</sequence>
<comment type="caution">
    <text evidence="2">The sequence shown here is derived from an EMBL/GenBank/DDBJ whole genome shotgun (WGS) entry which is preliminary data.</text>
</comment>
<keyword evidence="3" id="KW-1185">Reference proteome</keyword>